<feature type="region of interest" description="Disordered" evidence="6">
    <location>
        <begin position="277"/>
        <end position="356"/>
    </location>
</feature>
<evidence type="ECO:0000256" key="3">
    <source>
        <dbReference type="ARBA" id="ARBA00023125"/>
    </source>
</evidence>
<evidence type="ECO:0000256" key="6">
    <source>
        <dbReference type="SAM" id="MobiDB-lite"/>
    </source>
</evidence>
<dbReference type="AlphaFoldDB" id="A0A7J7LLL4"/>
<evidence type="ECO:0000259" key="7">
    <source>
        <dbReference type="Pfam" id="PF26575"/>
    </source>
</evidence>
<dbReference type="GO" id="GO:0003677">
    <property type="term" value="F:DNA binding"/>
    <property type="evidence" value="ECO:0007669"/>
    <property type="project" value="UniProtKB-KW"/>
</dbReference>
<dbReference type="OrthoDB" id="1908613at2759"/>
<dbReference type="GO" id="GO:0005634">
    <property type="term" value="C:nucleus"/>
    <property type="evidence" value="ECO:0007669"/>
    <property type="project" value="UniProtKB-SubCell"/>
</dbReference>
<proteinExistence type="predicted"/>
<comment type="subcellular location">
    <subcellularLocation>
        <location evidence="1">Nucleus</location>
    </subcellularLocation>
</comment>
<dbReference type="Proteomes" id="UP000541444">
    <property type="component" value="Unassembled WGS sequence"/>
</dbReference>
<keyword evidence="5" id="KW-0539">Nucleus</keyword>
<keyword evidence="9" id="KW-1185">Reference proteome</keyword>
<protein>
    <recommendedName>
        <fullName evidence="7">HHO5-like N-terminal domain-containing protein</fullName>
    </recommendedName>
</protein>
<sequence>MFQIQTETKMGSSSSLDSQAPRTITLLEQVLSIDNLSDRSFKIDEVIKTLETEMGKIDAFKAVIPQCMILLKDAIQLLNEEKRRCVSDFTRPLTESFSPLLDNSVNIAEKRNWLSLSSSTHLGNNTRSSSVEAKECVGGAREIKPFDGFAGFNFTRTKDRVIQPMPGLSLGGRGTMYPSSDHPSSYIIYKSSVGLVPYSSCMTTKSSLQTPIKSQFQIGRKPRRSWDENLHRLFERALEYLGGPLVATPKAIRQHMNIQGLTNDEVKSHLQKYRQHNKNFPQRSSSENRESANSGGLRAPSAKSGASKRGNFKTESPQGPLQMMASRRGASATGGDSMEDDDDGGSESSKPRNTDA</sequence>
<evidence type="ECO:0000256" key="5">
    <source>
        <dbReference type="ARBA" id="ARBA00023242"/>
    </source>
</evidence>
<evidence type="ECO:0000256" key="1">
    <source>
        <dbReference type="ARBA" id="ARBA00004123"/>
    </source>
</evidence>
<reference evidence="8 9" key="1">
    <citation type="journal article" date="2020" name="IScience">
        <title>Genome Sequencing of the Endangered Kingdonia uniflora (Circaeasteraceae, Ranunculales) Reveals Potential Mechanisms of Evolutionary Specialization.</title>
        <authorList>
            <person name="Sun Y."/>
            <person name="Deng T."/>
            <person name="Zhang A."/>
            <person name="Moore M.J."/>
            <person name="Landis J.B."/>
            <person name="Lin N."/>
            <person name="Zhang H."/>
            <person name="Zhang X."/>
            <person name="Huang J."/>
            <person name="Zhang X."/>
            <person name="Sun H."/>
            <person name="Wang H."/>
        </authorList>
    </citation>
    <scope>NUCLEOTIDE SEQUENCE [LARGE SCALE GENOMIC DNA]</scope>
    <source>
        <strain evidence="8">TB1705</strain>
        <tissue evidence="8">Leaf</tissue>
    </source>
</reference>
<dbReference type="SUPFAM" id="SSF46689">
    <property type="entry name" value="Homeodomain-like"/>
    <property type="match status" value="1"/>
</dbReference>
<evidence type="ECO:0000256" key="4">
    <source>
        <dbReference type="ARBA" id="ARBA00023163"/>
    </source>
</evidence>
<dbReference type="InterPro" id="IPR006447">
    <property type="entry name" value="Myb_dom_plants"/>
</dbReference>
<name>A0A7J7LLL4_9MAGN</name>
<evidence type="ECO:0000313" key="9">
    <source>
        <dbReference type="Proteomes" id="UP000541444"/>
    </source>
</evidence>
<dbReference type="NCBIfam" id="TIGR01557">
    <property type="entry name" value="myb_SHAQKYF"/>
    <property type="match status" value="1"/>
</dbReference>
<dbReference type="Gene3D" id="1.10.10.60">
    <property type="entry name" value="Homeodomain-like"/>
    <property type="match status" value="1"/>
</dbReference>
<dbReference type="PANTHER" id="PTHR31003">
    <property type="entry name" value="MYB FAMILY TRANSCRIPTION FACTOR"/>
    <property type="match status" value="1"/>
</dbReference>
<evidence type="ECO:0000256" key="2">
    <source>
        <dbReference type="ARBA" id="ARBA00023015"/>
    </source>
</evidence>
<keyword evidence="2" id="KW-0805">Transcription regulation</keyword>
<dbReference type="InterPro" id="IPR044787">
    <property type="entry name" value="HHO5-like"/>
</dbReference>
<accession>A0A7J7LLL4</accession>
<keyword evidence="4" id="KW-0804">Transcription</keyword>
<organism evidence="8 9">
    <name type="scientific">Kingdonia uniflora</name>
    <dbReference type="NCBI Taxonomy" id="39325"/>
    <lineage>
        <taxon>Eukaryota</taxon>
        <taxon>Viridiplantae</taxon>
        <taxon>Streptophyta</taxon>
        <taxon>Embryophyta</taxon>
        <taxon>Tracheophyta</taxon>
        <taxon>Spermatophyta</taxon>
        <taxon>Magnoliopsida</taxon>
        <taxon>Ranunculales</taxon>
        <taxon>Circaeasteraceae</taxon>
        <taxon>Kingdonia</taxon>
    </lineage>
</organism>
<comment type="caution">
    <text evidence="8">The sequence shown here is derived from an EMBL/GenBank/DDBJ whole genome shotgun (WGS) entry which is preliminary data.</text>
</comment>
<dbReference type="InterPro" id="IPR009057">
    <property type="entry name" value="Homeodomain-like_sf"/>
</dbReference>
<dbReference type="EMBL" id="JACGCM010002205">
    <property type="protein sequence ID" value="KAF6143442.1"/>
    <property type="molecule type" value="Genomic_DNA"/>
</dbReference>
<dbReference type="PANTHER" id="PTHR31003:SF3">
    <property type="entry name" value="HOMEODOMAIN-LIKE SUPERFAMILY PROTEIN-RELATED"/>
    <property type="match status" value="1"/>
</dbReference>
<keyword evidence="3" id="KW-0238">DNA-binding</keyword>
<gene>
    <name evidence="8" type="ORF">GIB67_029611</name>
</gene>
<dbReference type="Pfam" id="PF26575">
    <property type="entry name" value="HHO5_N"/>
    <property type="match status" value="1"/>
</dbReference>
<feature type="domain" description="HHO5-like N-terminal" evidence="7">
    <location>
        <begin position="14"/>
        <end position="82"/>
    </location>
</feature>
<dbReference type="GO" id="GO:0003700">
    <property type="term" value="F:DNA-binding transcription factor activity"/>
    <property type="evidence" value="ECO:0007669"/>
    <property type="project" value="InterPro"/>
</dbReference>
<dbReference type="InterPro" id="IPR058673">
    <property type="entry name" value="HHO5-like_N"/>
</dbReference>
<evidence type="ECO:0000313" key="8">
    <source>
        <dbReference type="EMBL" id="KAF6143442.1"/>
    </source>
</evidence>